<accession>A0A7U2EQD1</accession>
<evidence type="ECO:0000313" key="7">
    <source>
        <dbReference type="Proteomes" id="UP000663193"/>
    </source>
</evidence>
<dbReference type="RefSeq" id="XP_001791161.1">
    <property type="nucleotide sequence ID" value="XM_001791109.1"/>
</dbReference>
<gene>
    <name evidence="6" type="ORF">JI435_426230</name>
</gene>
<dbReference type="Gene3D" id="1.20.1740.10">
    <property type="entry name" value="Amino acid/polyamine transporter I"/>
    <property type="match status" value="1"/>
</dbReference>
<evidence type="ECO:0000256" key="2">
    <source>
        <dbReference type="ARBA" id="ARBA00022448"/>
    </source>
</evidence>
<name>A0A7U2EQD1_PHANO</name>
<dbReference type="AlphaFoldDB" id="A0A7U2EQD1"/>
<dbReference type="PANTHER" id="PTHR45649">
    <property type="entry name" value="AMINO-ACID PERMEASE BAT1"/>
    <property type="match status" value="1"/>
</dbReference>
<dbReference type="PANTHER" id="PTHR45649:SF5">
    <property type="entry name" value="GABA TRANSPORTER (EUROFUNG)-RELATED"/>
    <property type="match status" value="1"/>
</dbReference>
<evidence type="ECO:0000256" key="5">
    <source>
        <dbReference type="ARBA" id="ARBA00023136"/>
    </source>
</evidence>
<sequence>MSGKLTIVPLADTSNFGVKADQNTNDEQQLVTEQQHTGGALERYINAPSAINFSFLLQCSWEAAAVTFQFSLTNGGPASIAYGSIFSGIGTTLIALSLAEMASMDPTVGAQYRWTAAFAPKYKRFFGLMQGWITVFAWICSCASNPALMCNIIVSLASFNNPEYIPQ</sequence>
<dbReference type="EMBL" id="CP069023">
    <property type="protein sequence ID" value="QRC90966.1"/>
    <property type="molecule type" value="Genomic_DNA"/>
</dbReference>
<keyword evidence="2" id="KW-0813">Transport</keyword>
<evidence type="ECO:0008006" key="8">
    <source>
        <dbReference type="Google" id="ProtNLM"/>
    </source>
</evidence>
<dbReference type="GO" id="GO:0022857">
    <property type="term" value="F:transmembrane transporter activity"/>
    <property type="evidence" value="ECO:0007669"/>
    <property type="project" value="InterPro"/>
</dbReference>
<reference evidence="7" key="1">
    <citation type="journal article" date="2021" name="BMC Genomics">
        <title>Chromosome-level genome assembly and manually-curated proteome of model necrotroph Parastagonospora nodorum Sn15 reveals a genome-wide trove of candidate effector homologs, and redundancy of virulence-related functions within an accessory chromosome.</title>
        <authorList>
            <person name="Bertazzoni S."/>
            <person name="Jones D.A.B."/>
            <person name="Phan H.T."/>
            <person name="Tan K.-C."/>
            <person name="Hane J.K."/>
        </authorList>
    </citation>
    <scope>NUCLEOTIDE SEQUENCE [LARGE SCALE GENOMIC DNA]</scope>
    <source>
        <strain evidence="7">SN15 / ATCC MYA-4574 / FGSC 10173)</strain>
    </source>
</reference>
<keyword evidence="7" id="KW-1185">Reference proteome</keyword>
<dbReference type="GO" id="GO:0016020">
    <property type="term" value="C:membrane"/>
    <property type="evidence" value="ECO:0007669"/>
    <property type="project" value="UniProtKB-SubCell"/>
</dbReference>
<dbReference type="VEuPathDB" id="FungiDB:JI435_426230"/>
<dbReference type="OrthoDB" id="3257095at2759"/>
<proteinExistence type="predicted"/>
<dbReference type="KEGG" id="pno:SNOG_00476"/>
<dbReference type="InterPro" id="IPR002293">
    <property type="entry name" value="AA/rel_permease1"/>
</dbReference>
<dbReference type="Proteomes" id="UP000663193">
    <property type="component" value="Chromosome 1"/>
</dbReference>
<protein>
    <recommendedName>
        <fullName evidence="8">Amino acid permease/ SLC12A domain-containing protein</fullName>
    </recommendedName>
</protein>
<evidence type="ECO:0000256" key="4">
    <source>
        <dbReference type="ARBA" id="ARBA00022989"/>
    </source>
</evidence>
<keyword evidence="3" id="KW-0812">Transmembrane</keyword>
<evidence type="ECO:0000256" key="3">
    <source>
        <dbReference type="ARBA" id="ARBA00022692"/>
    </source>
</evidence>
<comment type="subcellular location">
    <subcellularLocation>
        <location evidence="1">Membrane</location>
        <topology evidence="1">Multi-pass membrane protein</topology>
    </subcellularLocation>
</comment>
<dbReference type="Pfam" id="PF13520">
    <property type="entry name" value="AA_permease_2"/>
    <property type="match status" value="1"/>
</dbReference>
<keyword evidence="5" id="KW-0472">Membrane</keyword>
<organism evidence="6 7">
    <name type="scientific">Phaeosphaeria nodorum (strain SN15 / ATCC MYA-4574 / FGSC 10173)</name>
    <name type="common">Glume blotch fungus</name>
    <name type="synonym">Parastagonospora nodorum</name>
    <dbReference type="NCBI Taxonomy" id="321614"/>
    <lineage>
        <taxon>Eukaryota</taxon>
        <taxon>Fungi</taxon>
        <taxon>Dikarya</taxon>
        <taxon>Ascomycota</taxon>
        <taxon>Pezizomycotina</taxon>
        <taxon>Dothideomycetes</taxon>
        <taxon>Pleosporomycetidae</taxon>
        <taxon>Pleosporales</taxon>
        <taxon>Pleosporineae</taxon>
        <taxon>Phaeosphaeriaceae</taxon>
        <taxon>Parastagonospora</taxon>
    </lineage>
</organism>
<keyword evidence="4" id="KW-1133">Transmembrane helix</keyword>
<evidence type="ECO:0000313" key="6">
    <source>
        <dbReference type="EMBL" id="QRC90966.1"/>
    </source>
</evidence>
<evidence type="ECO:0000256" key="1">
    <source>
        <dbReference type="ARBA" id="ARBA00004141"/>
    </source>
</evidence>
<dbReference type="OMA" id="QCSWEAS"/>